<name>A0ABW6H482_9ACTN</name>
<gene>
    <name evidence="1" type="ORF">ACFW88_12900</name>
</gene>
<keyword evidence="2" id="KW-1185">Reference proteome</keyword>
<sequence>MVMRHGVRPGVGGWLVLVLLVAGCGAGGGPPTAAEPSASPSPHSPSAEELCATVVTYWSRKVLDSHTYGDYQSMGLSNGQYEILRQVVDDARAVKKRQGAAAADESLGRGARRGCADWYRAGGPGKGPWS</sequence>
<dbReference type="EMBL" id="JBHYTS010000016">
    <property type="protein sequence ID" value="MFE1751422.1"/>
    <property type="molecule type" value="Genomic_DNA"/>
</dbReference>
<organism evidence="1 2">
    <name type="scientific">Streptomyces anandii</name>
    <dbReference type="NCBI Taxonomy" id="285454"/>
    <lineage>
        <taxon>Bacteria</taxon>
        <taxon>Bacillati</taxon>
        <taxon>Actinomycetota</taxon>
        <taxon>Actinomycetes</taxon>
        <taxon>Kitasatosporales</taxon>
        <taxon>Streptomycetaceae</taxon>
        <taxon>Streptomyces</taxon>
    </lineage>
</organism>
<protein>
    <recommendedName>
        <fullName evidence="3">Lipoprotein</fullName>
    </recommendedName>
</protein>
<dbReference type="PROSITE" id="PS51257">
    <property type="entry name" value="PROKAR_LIPOPROTEIN"/>
    <property type="match status" value="1"/>
</dbReference>
<evidence type="ECO:0000313" key="2">
    <source>
        <dbReference type="Proteomes" id="UP001599756"/>
    </source>
</evidence>
<evidence type="ECO:0000313" key="1">
    <source>
        <dbReference type="EMBL" id="MFE1751422.1"/>
    </source>
</evidence>
<accession>A0ABW6H482</accession>
<proteinExistence type="predicted"/>
<dbReference type="RefSeq" id="WP_381827343.1">
    <property type="nucleotide sequence ID" value="NZ_JBHYTS010000016.1"/>
</dbReference>
<comment type="caution">
    <text evidence="1">The sequence shown here is derived from an EMBL/GenBank/DDBJ whole genome shotgun (WGS) entry which is preliminary data.</text>
</comment>
<evidence type="ECO:0008006" key="3">
    <source>
        <dbReference type="Google" id="ProtNLM"/>
    </source>
</evidence>
<reference evidence="1 2" key="1">
    <citation type="submission" date="2024-09" db="EMBL/GenBank/DDBJ databases">
        <title>The Natural Products Discovery Center: Release of the First 8490 Sequenced Strains for Exploring Actinobacteria Biosynthetic Diversity.</title>
        <authorList>
            <person name="Kalkreuter E."/>
            <person name="Kautsar S.A."/>
            <person name="Yang D."/>
            <person name="Bader C.D."/>
            <person name="Teijaro C.N."/>
            <person name="Fluegel L."/>
            <person name="Davis C.M."/>
            <person name="Simpson J.R."/>
            <person name="Lauterbach L."/>
            <person name="Steele A.D."/>
            <person name="Gui C."/>
            <person name="Meng S."/>
            <person name="Li G."/>
            <person name="Viehrig K."/>
            <person name="Ye F."/>
            <person name="Su P."/>
            <person name="Kiefer A.F."/>
            <person name="Nichols A."/>
            <person name="Cepeda A.J."/>
            <person name="Yan W."/>
            <person name="Fan B."/>
            <person name="Jiang Y."/>
            <person name="Adhikari A."/>
            <person name="Zheng C.-J."/>
            <person name="Schuster L."/>
            <person name="Cowan T.M."/>
            <person name="Smanski M.J."/>
            <person name="Chevrette M.G."/>
            <person name="De Carvalho L.P.S."/>
            <person name="Shen B."/>
        </authorList>
    </citation>
    <scope>NUCLEOTIDE SEQUENCE [LARGE SCALE GENOMIC DNA]</scope>
    <source>
        <strain evidence="1 2">NPDC059500</strain>
    </source>
</reference>
<dbReference type="Proteomes" id="UP001599756">
    <property type="component" value="Unassembled WGS sequence"/>
</dbReference>